<feature type="compositionally biased region" description="Polar residues" evidence="3">
    <location>
        <begin position="13"/>
        <end position="32"/>
    </location>
</feature>
<dbReference type="GO" id="GO:0030422">
    <property type="term" value="P:siRNA processing"/>
    <property type="evidence" value="ECO:0007669"/>
    <property type="project" value="TreeGrafter"/>
</dbReference>
<gene>
    <name evidence="5" type="ORF">CINCED_3A000048</name>
</gene>
<reference evidence="5 6" key="1">
    <citation type="submission" date="2019-08" db="EMBL/GenBank/DDBJ databases">
        <authorList>
            <person name="Alioto T."/>
            <person name="Alioto T."/>
            <person name="Gomez Garrido J."/>
        </authorList>
    </citation>
    <scope>NUCLEOTIDE SEQUENCE [LARGE SCALE GENOMIC DNA]</scope>
</reference>
<keyword evidence="1 2" id="KW-0694">RNA-binding</keyword>
<name>A0A5E4M8R2_9HEMI</name>
<dbReference type="CDD" id="cd10845">
    <property type="entry name" value="DSRM_RNAse_III_family"/>
    <property type="match status" value="1"/>
</dbReference>
<evidence type="ECO:0000313" key="6">
    <source>
        <dbReference type="Proteomes" id="UP000325440"/>
    </source>
</evidence>
<feature type="region of interest" description="Disordered" evidence="3">
    <location>
        <begin position="1"/>
        <end position="32"/>
    </location>
</feature>
<feature type="domain" description="DRBM" evidence="4">
    <location>
        <begin position="188"/>
        <end position="252"/>
    </location>
</feature>
<evidence type="ECO:0000259" key="4">
    <source>
        <dbReference type="PROSITE" id="PS50137"/>
    </source>
</evidence>
<keyword evidence="6" id="KW-1185">Reference proteome</keyword>
<dbReference type="GO" id="GO:0016442">
    <property type="term" value="C:RISC complex"/>
    <property type="evidence" value="ECO:0007669"/>
    <property type="project" value="TreeGrafter"/>
</dbReference>
<dbReference type="SMART" id="SM00358">
    <property type="entry name" value="DSRM"/>
    <property type="match status" value="3"/>
</dbReference>
<dbReference type="PANTHER" id="PTHR46205:SF3">
    <property type="entry name" value="LOQUACIOUS, ISOFORM B"/>
    <property type="match status" value="1"/>
</dbReference>
<dbReference type="InterPro" id="IPR051247">
    <property type="entry name" value="RLC_Component"/>
</dbReference>
<dbReference type="GO" id="GO:0005634">
    <property type="term" value="C:nucleus"/>
    <property type="evidence" value="ECO:0007669"/>
    <property type="project" value="TreeGrafter"/>
</dbReference>
<dbReference type="GO" id="GO:0070578">
    <property type="term" value="C:RISC-loading complex"/>
    <property type="evidence" value="ECO:0007669"/>
    <property type="project" value="TreeGrafter"/>
</dbReference>
<accession>A0A5E4M8R2</accession>
<dbReference type="PROSITE" id="PS50137">
    <property type="entry name" value="DS_RBD"/>
    <property type="match status" value="2"/>
</dbReference>
<evidence type="ECO:0000256" key="2">
    <source>
        <dbReference type="PROSITE-ProRule" id="PRU00266"/>
    </source>
</evidence>
<proteinExistence type="predicted"/>
<dbReference type="Pfam" id="PF00035">
    <property type="entry name" value="dsrm"/>
    <property type="match status" value="2"/>
</dbReference>
<dbReference type="PANTHER" id="PTHR46205">
    <property type="entry name" value="LOQUACIOUS, ISOFORM B"/>
    <property type="match status" value="1"/>
</dbReference>
<dbReference type="OrthoDB" id="10056847at2759"/>
<dbReference type="GO" id="GO:0005737">
    <property type="term" value="C:cytoplasm"/>
    <property type="evidence" value="ECO:0007669"/>
    <property type="project" value="TreeGrafter"/>
</dbReference>
<organism evidence="5 6">
    <name type="scientific">Cinara cedri</name>
    <dbReference type="NCBI Taxonomy" id="506608"/>
    <lineage>
        <taxon>Eukaryota</taxon>
        <taxon>Metazoa</taxon>
        <taxon>Ecdysozoa</taxon>
        <taxon>Arthropoda</taxon>
        <taxon>Hexapoda</taxon>
        <taxon>Insecta</taxon>
        <taxon>Pterygota</taxon>
        <taxon>Neoptera</taxon>
        <taxon>Paraneoptera</taxon>
        <taxon>Hemiptera</taxon>
        <taxon>Sternorrhyncha</taxon>
        <taxon>Aphidomorpha</taxon>
        <taxon>Aphidoidea</taxon>
        <taxon>Aphididae</taxon>
        <taxon>Lachninae</taxon>
        <taxon>Cinara</taxon>
    </lineage>
</organism>
<dbReference type="GO" id="GO:0003725">
    <property type="term" value="F:double-stranded RNA binding"/>
    <property type="evidence" value="ECO:0007669"/>
    <property type="project" value="TreeGrafter"/>
</dbReference>
<dbReference type="Proteomes" id="UP000325440">
    <property type="component" value="Unassembled WGS sequence"/>
</dbReference>
<evidence type="ECO:0000313" key="5">
    <source>
        <dbReference type="EMBL" id="VVC27238.1"/>
    </source>
</evidence>
<dbReference type="AlphaFoldDB" id="A0A5E4M8R2"/>
<dbReference type="GO" id="GO:0035197">
    <property type="term" value="F:siRNA binding"/>
    <property type="evidence" value="ECO:0007669"/>
    <property type="project" value="TreeGrafter"/>
</dbReference>
<evidence type="ECO:0000256" key="1">
    <source>
        <dbReference type="ARBA" id="ARBA00022884"/>
    </source>
</evidence>
<sequence length="397" mass="44754">MNNDMSTFEEEQIQSSSTSAPENNTEQPLQQQQDMMKGKFCSVYEGTAPRGCKLKFFNPPGRNNAEIEIIAAKLNSIKLNTEKDPITKLNEIMLILKKKVVTYETIDIKGLLHSPIYTVRAQNEDLSVFGTGPSKKEAKKIAAIAFIERMNFNNVRNDITSIASNNMNNPYKKKPTDPVLENKKSEINPIGQLQEVCMIYHWKLPSYEYTTQGNTGFEANCLLYMYKTSSVQKSKQLAKREAARLMYDKIKEFSENEINCLSLNIYPTPSSIMFQMNISANKNNNSDLLNTSENMKNVEKFLNNLKMSKNPSLNKLKDLNFTKYPGSAVEILDQIGEEEGFTTSYVLLSKPAFSQAEILVQVSITPLIIHLGTGSTLIEAQEAAANVALIYMKLFLE</sequence>
<feature type="domain" description="DRBM" evidence="4">
    <location>
        <begin position="84"/>
        <end position="152"/>
    </location>
</feature>
<dbReference type="GO" id="GO:0070920">
    <property type="term" value="P:regulation of regulatory ncRNA processing"/>
    <property type="evidence" value="ECO:0007669"/>
    <property type="project" value="TreeGrafter"/>
</dbReference>
<dbReference type="Gene3D" id="3.30.160.20">
    <property type="match status" value="3"/>
</dbReference>
<dbReference type="SUPFAM" id="SSF54768">
    <property type="entry name" value="dsRNA-binding domain-like"/>
    <property type="match status" value="2"/>
</dbReference>
<protein>
    <submittedName>
        <fullName evidence="5">Double-stranded RNA-binding domain</fullName>
    </submittedName>
</protein>
<dbReference type="EMBL" id="CABPRJ010000075">
    <property type="protein sequence ID" value="VVC27238.1"/>
    <property type="molecule type" value="Genomic_DNA"/>
</dbReference>
<evidence type="ECO:0000256" key="3">
    <source>
        <dbReference type="SAM" id="MobiDB-lite"/>
    </source>
</evidence>
<dbReference type="InterPro" id="IPR014720">
    <property type="entry name" value="dsRBD_dom"/>
</dbReference>